<dbReference type="RefSeq" id="WP_027446740.1">
    <property type="nucleotide sequence ID" value="NZ_AULJ01000040.1"/>
</dbReference>
<evidence type="ECO:0000256" key="4">
    <source>
        <dbReference type="PROSITE-ProRule" id="PRU00335"/>
    </source>
</evidence>
<dbReference type="EMBL" id="AVPF01000143">
    <property type="protein sequence ID" value="KGX83155.1"/>
    <property type="molecule type" value="Genomic_DNA"/>
</dbReference>
<keyword evidence="7" id="KW-1185">Reference proteome</keyword>
<dbReference type="PROSITE" id="PS50977">
    <property type="entry name" value="HTH_TETR_2"/>
    <property type="match status" value="1"/>
</dbReference>
<dbReference type="AlphaFoldDB" id="A0A0A5FWU0"/>
<evidence type="ECO:0000313" key="7">
    <source>
        <dbReference type="Proteomes" id="UP000030403"/>
    </source>
</evidence>
<evidence type="ECO:0000256" key="2">
    <source>
        <dbReference type="ARBA" id="ARBA00023125"/>
    </source>
</evidence>
<keyword evidence="2 4" id="KW-0238">DNA-binding</keyword>
<evidence type="ECO:0000256" key="1">
    <source>
        <dbReference type="ARBA" id="ARBA00023015"/>
    </source>
</evidence>
<evidence type="ECO:0000313" key="6">
    <source>
        <dbReference type="EMBL" id="KGX83155.1"/>
    </source>
</evidence>
<dbReference type="PANTHER" id="PTHR47506:SF6">
    <property type="entry name" value="HTH-TYPE TRANSCRIPTIONAL REPRESSOR NEMR"/>
    <property type="match status" value="1"/>
</dbReference>
<dbReference type="InterPro" id="IPR009057">
    <property type="entry name" value="Homeodomain-like_sf"/>
</dbReference>
<accession>A0A0A5FWU0</accession>
<feature type="domain" description="HTH tetR-type" evidence="5">
    <location>
        <begin position="10"/>
        <end position="70"/>
    </location>
</feature>
<dbReference type="GO" id="GO:0003677">
    <property type="term" value="F:DNA binding"/>
    <property type="evidence" value="ECO:0007669"/>
    <property type="project" value="UniProtKB-UniRule"/>
</dbReference>
<evidence type="ECO:0000259" key="5">
    <source>
        <dbReference type="PROSITE" id="PS50977"/>
    </source>
</evidence>
<keyword evidence="1" id="KW-0805">Transcription regulation</keyword>
<name>A0A0A5FWU0_9BACI</name>
<dbReference type="OrthoDB" id="9814703at2"/>
<dbReference type="Gene3D" id="1.10.357.10">
    <property type="entry name" value="Tetracycline Repressor, domain 2"/>
    <property type="match status" value="1"/>
</dbReference>
<sequence length="203" mass="23593">MGIGFKSTKEKQREVILSAAKPLFINQGFEETSLDQIAQETDLKESEILKVFESKSDLFIEVLANEFQLDQDPKEITFAKTDLNKAASEIVYDYIMNRLNSYRLFGKKMMKEVMSLGLSLAKSKPEMIKKFIQLDFLFVDDLIEFLDDLKGKRVLDDSFDSVQAAETIYSTLAFEFLIYIYQESHTEEQFRQGIKKKINFIMK</sequence>
<organism evidence="6 7">
    <name type="scientific">Pontibacillus marinus BH030004 = DSM 16465</name>
    <dbReference type="NCBI Taxonomy" id="1385511"/>
    <lineage>
        <taxon>Bacteria</taxon>
        <taxon>Bacillati</taxon>
        <taxon>Bacillota</taxon>
        <taxon>Bacilli</taxon>
        <taxon>Bacillales</taxon>
        <taxon>Bacillaceae</taxon>
        <taxon>Pontibacillus</taxon>
    </lineage>
</organism>
<dbReference type="SUPFAM" id="SSF46689">
    <property type="entry name" value="Homeodomain-like"/>
    <property type="match status" value="1"/>
</dbReference>
<dbReference type="Proteomes" id="UP000030403">
    <property type="component" value="Unassembled WGS sequence"/>
</dbReference>
<dbReference type="PANTHER" id="PTHR47506">
    <property type="entry name" value="TRANSCRIPTIONAL REGULATORY PROTEIN"/>
    <property type="match status" value="1"/>
</dbReference>
<evidence type="ECO:0000256" key="3">
    <source>
        <dbReference type="ARBA" id="ARBA00023163"/>
    </source>
</evidence>
<comment type="caution">
    <text evidence="6">The sequence shown here is derived from an EMBL/GenBank/DDBJ whole genome shotgun (WGS) entry which is preliminary data.</text>
</comment>
<reference evidence="6 7" key="1">
    <citation type="submission" date="2013-08" db="EMBL/GenBank/DDBJ databases">
        <authorList>
            <person name="Huang J."/>
            <person name="Wang G."/>
        </authorList>
    </citation>
    <scope>NUCLEOTIDE SEQUENCE [LARGE SCALE GENOMIC DNA]</scope>
    <source>
        <strain evidence="6 7">BH030004</strain>
    </source>
</reference>
<proteinExistence type="predicted"/>
<protein>
    <recommendedName>
        <fullName evidence="5">HTH tetR-type domain-containing protein</fullName>
    </recommendedName>
</protein>
<gene>
    <name evidence="6" type="ORF">N783_05975</name>
</gene>
<keyword evidence="3" id="KW-0804">Transcription</keyword>
<dbReference type="Pfam" id="PF00440">
    <property type="entry name" value="TetR_N"/>
    <property type="match status" value="1"/>
</dbReference>
<dbReference type="InterPro" id="IPR001647">
    <property type="entry name" value="HTH_TetR"/>
</dbReference>
<dbReference type="eggNOG" id="COG1309">
    <property type="taxonomic scope" value="Bacteria"/>
</dbReference>
<feature type="DNA-binding region" description="H-T-H motif" evidence="4">
    <location>
        <begin position="33"/>
        <end position="52"/>
    </location>
</feature>